<accession>A0A382N0B1</accession>
<feature type="non-terminal residue" evidence="1">
    <location>
        <position position="50"/>
    </location>
</feature>
<gene>
    <name evidence="1" type="ORF">METZ01_LOCUS306679</name>
</gene>
<reference evidence="1" key="1">
    <citation type="submission" date="2018-05" db="EMBL/GenBank/DDBJ databases">
        <authorList>
            <person name="Lanie J.A."/>
            <person name="Ng W.-L."/>
            <person name="Kazmierczak K.M."/>
            <person name="Andrzejewski T.M."/>
            <person name="Davidsen T.M."/>
            <person name="Wayne K.J."/>
            <person name="Tettelin H."/>
            <person name="Glass J.I."/>
            <person name="Rusch D."/>
            <person name="Podicherti R."/>
            <person name="Tsui H.-C.T."/>
            <person name="Winkler M.E."/>
        </authorList>
    </citation>
    <scope>NUCLEOTIDE SEQUENCE</scope>
</reference>
<dbReference type="AlphaFoldDB" id="A0A382N0B1"/>
<organism evidence="1">
    <name type="scientific">marine metagenome</name>
    <dbReference type="NCBI Taxonomy" id="408172"/>
    <lineage>
        <taxon>unclassified sequences</taxon>
        <taxon>metagenomes</taxon>
        <taxon>ecological metagenomes</taxon>
    </lineage>
</organism>
<proteinExistence type="predicted"/>
<evidence type="ECO:0000313" key="1">
    <source>
        <dbReference type="EMBL" id="SVC53825.1"/>
    </source>
</evidence>
<dbReference type="EMBL" id="UINC01096712">
    <property type="protein sequence ID" value="SVC53825.1"/>
    <property type="molecule type" value="Genomic_DNA"/>
</dbReference>
<sequence length="50" mass="5669">MVYIEKYLREASAIIEKIDVDQTRLMVDLVIKLKESKGPDAATSIDTDEL</sequence>
<name>A0A382N0B1_9ZZZZ</name>
<protein>
    <submittedName>
        <fullName evidence="1">Uncharacterized protein</fullName>
    </submittedName>
</protein>